<dbReference type="EMBL" id="JADIKE010000016">
    <property type="protein sequence ID" value="MBM7123794.1"/>
    <property type="molecule type" value="Genomic_DNA"/>
</dbReference>
<keyword evidence="2" id="KW-1185">Reference proteome</keyword>
<protein>
    <recommendedName>
        <fullName evidence="3">Lipoprotein</fullName>
    </recommendedName>
</protein>
<dbReference type="Proteomes" id="UP001430149">
    <property type="component" value="Unassembled WGS sequence"/>
</dbReference>
<accession>A0ABS2JXT0</accession>
<comment type="caution">
    <text evidence="1">The sequence shown here is derived from an EMBL/GenBank/DDBJ whole genome shotgun (WGS) entry which is preliminary data.</text>
</comment>
<name>A0ABS2JXT0_9GAMM</name>
<dbReference type="RefSeq" id="WP_204678280.1">
    <property type="nucleotide sequence ID" value="NZ_BSNR01000028.1"/>
</dbReference>
<evidence type="ECO:0008006" key="3">
    <source>
        <dbReference type="Google" id="ProtNLM"/>
    </source>
</evidence>
<reference evidence="1" key="1">
    <citation type="submission" date="2020-10" db="EMBL/GenBank/DDBJ databases">
        <title>Phylogeny of dyella-like bacteria.</title>
        <authorList>
            <person name="Fu J."/>
        </authorList>
    </citation>
    <scope>NUCLEOTIDE SEQUENCE</scope>
    <source>
        <strain evidence="1">DHOC52</strain>
    </source>
</reference>
<sequence>MAATAGCAYPAKTIVGKNDAQGAVQVAPSIVELPPRVGSFQAPNQIREFDRDFVLASSSQNGGRFLFEYVSANETVDNWKTMISVVYAKGQSPSPLQWGKTFSMSAARDTPHYSVWATKDNGYAKVIYEPNGQFPGYEVDAFRTYHLSACKGLVALQYAIRPDMADANDNDPKAKHEVLLKLAAQSKELADRIRDSAWVPDCSRK</sequence>
<proteinExistence type="predicted"/>
<evidence type="ECO:0000313" key="2">
    <source>
        <dbReference type="Proteomes" id="UP001430149"/>
    </source>
</evidence>
<evidence type="ECO:0000313" key="1">
    <source>
        <dbReference type="EMBL" id="MBM7123794.1"/>
    </source>
</evidence>
<gene>
    <name evidence="1" type="ORF">ISP19_00260</name>
</gene>
<organism evidence="1 2">
    <name type="scientific">Dyella flava</name>
    <dbReference type="NCBI Taxonomy" id="1920170"/>
    <lineage>
        <taxon>Bacteria</taxon>
        <taxon>Pseudomonadati</taxon>
        <taxon>Pseudomonadota</taxon>
        <taxon>Gammaproteobacteria</taxon>
        <taxon>Lysobacterales</taxon>
        <taxon>Rhodanobacteraceae</taxon>
        <taxon>Dyella</taxon>
    </lineage>
</organism>